<evidence type="ECO:0000259" key="1">
    <source>
        <dbReference type="Pfam" id="PF24851"/>
    </source>
</evidence>
<dbReference type="InterPro" id="IPR056142">
    <property type="entry name" value="DUF7725"/>
</dbReference>
<comment type="caution">
    <text evidence="2">The sequence shown here is derived from an EMBL/GenBank/DDBJ whole genome shotgun (WGS) entry which is preliminary data.</text>
</comment>
<dbReference type="EMBL" id="JBBPBM010000590">
    <property type="protein sequence ID" value="KAK8493850.1"/>
    <property type="molecule type" value="Genomic_DNA"/>
</dbReference>
<proteinExistence type="predicted"/>
<reference evidence="2 3" key="1">
    <citation type="journal article" date="2024" name="G3 (Bethesda)">
        <title>Genome assembly of Hibiscus sabdariffa L. provides insights into metabolisms of medicinal natural products.</title>
        <authorList>
            <person name="Kim T."/>
        </authorList>
    </citation>
    <scope>NUCLEOTIDE SEQUENCE [LARGE SCALE GENOMIC DNA]</scope>
    <source>
        <strain evidence="2">TK-2024</strain>
        <tissue evidence="2">Old leaves</tissue>
    </source>
</reference>
<gene>
    <name evidence="2" type="ORF">V6N12_000214</name>
</gene>
<keyword evidence="3" id="KW-1185">Reference proteome</keyword>
<dbReference type="PANTHER" id="PTHR35766:SF1">
    <property type="entry name" value="OS08G0543600 PROTEIN"/>
    <property type="match status" value="1"/>
</dbReference>
<dbReference type="PANTHER" id="PTHR35766">
    <property type="entry name" value="OS08G0543600 PROTEIN"/>
    <property type="match status" value="1"/>
</dbReference>
<sequence length="161" mass="18234">MIFLHVLQTSSGVFQQSKQNQLPPSQSEQSLRRSDTALLDEKAFLACIVRTIPTGGEIWINSTLPNRLGKMLAPLHWHDYKKKYRKLDDFVANHRELYYWALYNKIDYIQLREGAQEMIAATTVVAKVVAATAAMSPHSTILPFVVVTPIVQPNQLKKVVS</sequence>
<evidence type="ECO:0000313" key="2">
    <source>
        <dbReference type="EMBL" id="KAK8493850.1"/>
    </source>
</evidence>
<evidence type="ECO:0000313" key="3">
    <source>
        <dbReference type="Proteomes" id="UP001472677"/>
    </source>
</evidence>
<accession>A0ABR2AKM9</accession>
<feature type="domain" description="DUF7725" evidence="1">
    <location>
        <begin position="38"/>
        <end position="99"/>
    </location>
</feature>
<protein>
    <recommendedName>
        <fullName evidence="1">DUF7725 domain-containing protein</fullName>
    </recommendedName>
</protein>
<organism evidence="2 3">
    <name type="scientific">Hibiscus sabdariffa</name>
    <name type="common">roselle</name>
    <dbReference type="NCBI Taxonomy" id="183260"/>
    <lineage>
        <taxon>Eukaryota</taxon>
        <taxon>Viridiplantae</taxon>
        <taxon>Streptophyta</taxon>
        <taxon>Embryophyta</taxon>
        <taxon>Tracheophyta</taxon>
        <taxon>Spermatophyta</taxon>
        <taxon>Magnoliopsida</taxon>
        <taxon>eudicotyledons</taxon>
        <taxon>Gunneridae</taxon>
        <taxon>Pentapetalae</taxon>
        <taxon>rosids</taxon>
        <taxon>malvids</taxon>
        <taxon>Malvales</taxon>
        <taxon>Malvaceae</taxon>
        <taxon>Malvoideae</taxon>
        <taxon>Hibiscus</taxon>
    </lineage>
</organism>
<dbReference type="Proteomes" id="UP001472677">
    <property type="component" value="Unassembled WGS sequence"/>
</dbReference>
<dbReference type="Pfam" id="PF24851">
    <property type="entry name" value="DUF7725"/>
    <property type="match status" value="1"/>
</dbReference>
<name>A0ABR2AKM9_9ROSI</name>